<feature type="domain" description="BPL/LPL catalytic" evidence="7">
    <location>
        <begin position="10"/>
        <end position="193"/>
    </location>
</feature>
<dbReference type="RefSeq" id="WP_275823968.1">
    <property type="nucleotide sequence ID" value="NZ_JARHUD010000010.1"/>
</dbReference>
<dbReference type="PANTHER" id="PTHR12835">
    <property type="entry name" value="BIOTIN PROTEIN LIGASE"/>
    <property type="match status" value="1"/>
</dbReference>
<protein>
    <recommendedName>
        <fullName evidence="5">biotin--[biotin carboxyl-carrier protein] ligase</fullName>
        <ecNumber evidence="5">6.3.4.15</ecNumber>
    </recommendedName>
</protein>
<dbReference type="Gene3D" id="2.30.30.100">
    <property type="match status" value="1"/>
</dbReference>
<organism evidence="8 9">
    <name type="scientific">Aquibaculum arenosum</name>
    <dbReference type="NCBI Taxonomy" id="3032591"/>
    <lineage>
        <taxon>Bacteria</taxon>
        <taxon>Pseudomonadati</taxon>
        <taxon>Pseudomonadota</taxon>
        <taxon>Alphaproteobacteria</taxon>
        <taxon>Rhodospirillales</taxon>
        <taxon>Rhodovibrionaceae</taxon>
        <taxon>Aquibaculum</taxon>
    </lineage>
</organism>
<dbReference type="EC" id="6.3.4.15" evidence="5"/>
<evidence type="ECO:0000256" key="3">
    <source>
        <dbReference type="ARBA" id="ARBA00022840"/>
    </source>
</evidence>
<keyword evidence="9" id="KW-1185">Reference proteome</keyword>
<dbReference type="CDD" id="cd16442">
    <property type="entry name" value="BPL"/>
    <property type="match status" value="1"/>
</dbReference>
<dbReference type="InterPro" id="IPR003142">
    <property type="entry name" value="BPL_C"/>
</dbReference>
<gene>
    <name evidence="8" type="ORF">P2G67_14490</name>
</gene>
<accession>A0ABT5YQC3</accession>
<evidence type="ECO:0000313" key="8">
    <source>
        <dbReference type="EMBL" id="MDF2097187.1"/>
    </source>
</evidence>
<dbReference type="Gene3D" id="3.30.930.10">
    <property type="entry name" value="Bira Bifunctional Protein, Domain 2"/>
    <property type="match status" value="1"/>
</dbReference>
<evidence type="ECO:0000259" key="7">
    <source>
        <dbReference type="PROSITE" id="PS51733"/>
    </source>
</evidence>
<evidence type="ECO:0000256" key="4">
    <source>
        <dbReference type="ARBA" id="ARBA00023267"/>
    </source>
</evidence>
<dbReference type="PANTHER" id="PTHR12835:SF5">
    <property type="entry name" value="BIOTIN--PROTEIN LIGASE"/>
    <property type="match status" value="1"/>
</dbReference>
<dbReference type="SUPFAM" id="SSF55681">
    <property type="entry name" value="Class II aaRS and biotin synthetases"/>
    <property type="match status" value="1"/>
</dbReference>
<dbReference type="EMBL" id="JARHUD010000010">
    <property type="protein sequence ID" value="MDF2097187.1"/>
    <property type="molecule type" value="Genomic_DNA"/>
</dbReference>
<evidence type="ECO:0000256" key="6">
    <source>
        <dbReference type="ARBA" id="ARBA00047846"/>
    </source>
</evidence>
<proteinExistence type="predicted"/>
<comment type="caution">
    <text evidence="8">The sequence shown here is derived from an EMBL/GenBank/DDBJ whole genome shotgun (WGS) entry which is preliminary data.</text>
</comment>
<evidence type="ECO:0000313" key="9">
    <source>
        <dbReference type="Proteomes" id="UP001215503"/>
    </source>
</evidence>
<comment type="catalytic activity">
    <reaction evidence="6">
        <text>biotin + L-lysyl-[protein] + ATP = N(6)-biotinyl-L-lysyl-[protein] + AMP + diphosphate + H(+)</text>
        <dbReference type="Rhea" id="RHEA:11756"/>
        <dbReference type="Rhea" id="RHEA-COMP:9752"/>
        <dbReference type="Rhea" id="RHEA-COMP:10505"/>
        <dbReference type="ChEBI" id="CHEBI:15378"/>
        <dbReference type="ChEBI" id="CHEBI:29969"/>
        <dbReference type="ChEBI" id="CHEBI:30616"/>
        <dbReference type="ChEBI" id="CHEBI:33019"/>
        <dbReference type="ChEBI" id="CHEBI:57586"/>
        <dbReference type="ChEBI" id="CHEBI:83144"/>
        <dbReference type="ChEBI" id="CHEBI:456215"/>
        <dbReference type="EC" id="6.3.4.15"/>
    </reaction>
</comment>
<dbReference type="Pfam" id="PF16917">
    <property type="entry name" value="BPL_LplA_LipB_2"/>
    <property type="match status" value="1"/>
</dbReference>
<dbReference type="InterPro" id="IPR008988">
    <property type="entry name" value="Transcriptional_repressor_C"/>
</dbReference>
<keyword evidence="4" id="KW-0092">Biotin</keyword>
<keyword evidence="3" id="KW-0067">ATP-binding</keyword>
<dbReference type="SUPFAM" id="SSF50037">
    <property type="entry name" value="C-terminal domain of transcriptional repressors"/>
    <property type="match status" value="1"/>
</dbReference>
<sequence>MNTPVDRADPRLPPVYRLVALDSVGSTMDEARRLAEEEGAEDGTLVWAREQSGGRGRLGRQWESPRGNLYLTLVLRPDCPPAEAAQLGFLAAVAVSDAIGAVSPPVETTFKWPNDVLLHGNKVAGILMELRSTPDGGLDYLLLGCGVNVAHFPRELMYTATSMHYEGVPKDVTEVELLEAFGRHFLSWVSRWLDDGFAPVRKAWLRHAAGIGERIEVRLPREMLTGVCRDLDESGHLILELEGGERRRIASGEVFLSERTDAAGH</sequence>
<dbReference type="InterPro" id="IPR004143">
    <property type="entry name" value="BPL_LPL_catalytic"/>
</dbReference>
<evidence type="ECO:0000256" key="5">
    <source>
        <dbReference type="ARBA" id="ARBA00024227"/>
    </source>
</evidence>
<evidence type="ECO:0000256" key="2">
    <source>
        <dbReference type="ARBA" id="ARBA00022741"/>
    </source>
</evidence>
<keyword evidence="1 8" id="KW-0436">Ligase</keyword>
<dbReference type="PROSITE" id="PS51733">
    <property type="entry name" value="BPL_LPL_CATALYTIC"/>
    <property type="match status" value="1"/>
</dbReference>
<dbReference type="GO" id="GO:0004077">
    <property type="term" value="F:biotin--[biotin carboxyl-carrier protein] ligase activity"/>
    <property type="evidence" value="ECO:0007669"/>
    <property type="project" value="UniProtKB-EC"/>
</dbReference>
<dbReference type="InterPro" id="IPR004408">
    <property type="entry name" value="Biotin_CoA_COase_ligase"/>
</dbReference>
<dbReference type="Pfam" id="PF02237">
    <property type="entry name" value="BPL_C"/>
    <property type="match status" value="1"/>
</dbReference>
<dbReference type="Proteomes" id="UP001215503">
    <property type="component" value="Unassembled WGS sequence"/>
</dbReference>
<name>A0ABT5YQC3_9PROT</name>
<dbReference type="InterPro" id="IPR045864">
    <property type="entry name" value="aa-tRNA-synth_II/BPL/LPL"/>
</dbReference>
<evidence type="ECO:0000256" key="1">
    <source>
        <dbReference type="ARBA" id="ARBA00022598"/>
    </source>
</evidence>
<reference evidence="8 9" key="1">
    <citation type="submission" date="2023-03" db="EMBL/GenBank/DDBJ databases">
        <title>Fodinicurvata sp. CAU 1616 isolated from sea sendiment.</title>
        <authorList>
            <person name="Kim W."/>
        </authorList>
    </citation>
    <scope>NUCLEOTIDE SEQUENCE [LARGE SCALE GENOMIC DNA]</scope>
    <source>
        <strain evidence="8 9">CAU 1616</strain>
    </source>
</reference>
<dbReference type="NCBIfam" id="TIGR00121">
    <property type="entry name" value="birA_ligase"/>
    <property type="match status" value="1"/>
</dbReference>
<keyword evidence="2" id="KW-0547">Nucleotide-binding</keyword>